<dbReference type="AlphaFoldDB" id="A0A0B8PCA3"/>
<dbReference type="Gene3D" id="3.40.980.10">
    <property type="entry name" value="MoaB/Mog-like domain"/>
    <property type="match status" value="1"/>
</dbReference>
<keyword evidence="9 13" id="KW-0479">Metal-binding</keyword>
<keyword evidence="11 13" id="KW-0501">Molybdenum cofactor biosynthesis</keyword>
<evidence type="ECO:0000256" key="6">
    <source>
        <dbReference type="ARBA" id="ARBA00021108"/>
    </source>
</evidence>
<dbReference type="SMART" id="SM00852">
    <property type="entry name" value="MoCF_biosynth"/>
    <property type="match status" value="1"/>
</dbReference>
<dbReference type="InterPro" id="IPR036135">
    <property type="entry name" value="MoeA_linker/N_sf"/>
</dbReference>
<dbReference type="Gene3D" id="2.170.190.11">
    <property type="entry name" value="Molybdopterin biosynthesis moea protein, domain 3"/>
    <property type="match status" value="1"/>
</dbReference>
<dbReference type="GO" id="GO:0005829">
    <property type="term" value="C:cytosol"/>
    <property type="evidence" value="ECO:0007669"/>
    <property type="project" value="TreeGrafter"/>
</dbReference>
<dbReference type="InterPro" id="IPR005110">
    <property type="entry name" value="MoeA_linker/N"/>
</dbReference>
<dbReference type="FunFam" id="2.40.340.10:FF:000003">
    <property type="entry name" value="Molybdopterin molybdenumtransferase"/>
    <property type="match status" value="1"/>
</dbReference>
<evidence type="ECO:0000256" key="1">
    <source>
        <dbReference type="ARBA" id="ARBA00001946"/>
    </source>
</evidence>
<dbReference type="InterPro" id="IPR036688">
    <property type="entry name" value="MoeA_C_domain_IV_sf"/>
</dbReference>
<organism evidence="15 16">
    <name type="scientific">Vibrio ishigakensis</name>
    <dbReference type="NCBI Taxonomy" id="1481914"/>
    <lineage>
        <taxon>Bacteria</taxon>
        <taxon>Pseudomonadati</taxon>
        <taxon>Pseudomonadota</taxon>
        <taxon>Gammaproteobacteria</taxon>
        <taxon>Vibrionales</taxon>
        <taxon>Vibrionaceae</taxon>
        <taxon>Vibrio</taxon>
    </lineage>
</organism>
<keyword evidence="7 13" id="KW-0500">Molybdenum</keyword>
<dbReference type="Gene3D" id="3.90.105.10">
    <property type="entry name" value="Molybdopterin biosynthesis moea protein, domain 2"/>
    <property type="match status" value="1"/>
</dbReference>
<protein>
    <recommendedName>
        <fullName evidence="6 13">Molybdopterin molybdenumtransferase</fullName>
        <ecNumber evidence="5 13">2.10.1.1</ecNumber>
    </recommendedName>
</protein>
<dbReference type="Gene3D" id="2.40.340.10">
    <property type="entry name" value="MoeA, C-terminal, domain IV"/>
    <property type="match status" value="1"/>
</dbReference>
<comment type="similarity">
    <text evidence="4 13">Belongs to the MoeA family.</text>
</comment>
<evidence type="ECO:0000256" key="2">
    <source>
        <dbReference type="ARBA" id="ARBA00002901"/>
    </source>
</evidence>
<proteinExistence type="inferred from homology"/>
<dbReference type="Pfam" id="PF00994">
    <property type="entry name" value="MoCF_biosynth"/>
    <property type="match status" value="1"/>
</dbReference>
<feature type="domain" description="MoaB/Mog" evidence="14">
    <location>
        <begin position="186"/>
        <end position="323"/>
    </location>
</feature>
<dbReference type="InterPro" id="IPR001453">
    <property type="entry name" value="MoaB/Mog_dom"/>
</dbReference>
<dbReference type="NCBIfam" id="NF045515">
    <property type="entry name" value="Glp_gephyrin"/>
    <property type="match status" value="1"/>
</dbReference>
<dbReference type="Proteomes" id="UP000031670">
    <property type="component" value="Unassembled WGS sequence"/>
</dbReference>
<sequence length="414" mass="44513">MGCCDAPGLMPIEEAMPIILKNTPVVTETETLAIEDAIGRVLAHDVSSPLNVPPFDNSAMDGYAVRIADLNRSLTMPLAGKSFAGAPFNDEWPTDSCVRIMTGAQIPEGCDAVIMQEDVTADGESITFNVELGSLKPQQHIRPTGDDIKTGQLALEKGTRLSARDLPMLASLGVATVDVFRKPIVAVFSTGDELKPVGTELQAGEIYDSNRYGMRPLFDKFGCEVIDLGIIPDNEELLHQAFEKAKSVADVVVTSGGVSVGEADYTKDILEQQGEISFWKLAIKPGKPFAFGSLGDALFCGLPGNPVSAFVTSYVLVQPLIAKLSGESQWKEAPSISAISKSAFKKRPGRADYQRAIFSVNQNGQLEVESTGNQSSGAFRSMSLANCFAILERERGHVEIGETVQIQPFSSVMY</sequence>
<dbReference type="SUPFAM" id="SSF63867">
    <property type="entry name" value="MoeA C-terminal domain-like"/>
    <property type="match status" value="1"/>
</dbReference>
<evidence type="ECO:0000256" key="3">
    <source>
        <dbReference type="ARBA" id="ARBA00005046"/>
    </source>
</evidence>
<dbReference type="NCBIfam" id="NF007960">
    <property type="entry name" value="PRK10680.1"/>
    <property type="match status" value="1"/>
</dbReference>
<evidence type="ECO:0000313" key="16">
    <source>
        <dbReference type="Proteomes" id="UP000031670"/>
    </source>
</evidence>
<dbReference type="SUPFAM" id="SSF63882">
    <property type="entry name" value="MoeA N-terminal region -like"/>
    <property type="match status" value="1"/>
</dbReference>
<dbReference type="PANTHER" id="PTHR10192:SF5">
    <property type="entry name" value="GEPHYRIN"/>
    <property type="match status" value="1"/>
</dbReference>
<dbReference type="CDD" id="cd00887">
    <property type="entry name" value="MoeA"/>
    <property type="match status" value="1"/>
</dbReference>
<dbReference type="InterPro" id="IPR036425">
    <property type="entry name" value="MoaB/Mog-like_dom_sf"/>
</dbReference>
<dbReference type="GO" id="GO:0006777">
    <property type="term" value="P:Mo-molybdopterin cofactor biosynthetic process"/>
    <property type="evidence" value="ECO:0007669"/>
    <property type="project" value="UniProtKB-UniRule"/>
</dbReference>
<keyword evidence="8 13" id="KW-0808">Transferase</keyword>
<dbReference type="EC" id="2.10.1.1" evidence="5 13"/>
<evidence type="ECO:0000256" key="10">
    <source>
        <dbReference type="ARBA" id="ARBA00022842"/>
    </source>
</evidence>
<evidence type="ECO:0000256" key="12">
    <source>
        <dbReference type="ARBA" id="ARBA00047317"/>
    </source>
</evidence>
<gene>
    <name evidence="15" type="ORF">JCM19232_3262</name>
</gene>
<reference evidence="15 16" key="2">
    <citation type="submission" date="2015-01" db="EMBL/GenBank/DDBJ databases">
        <authorList>
            <consortium name="NBRP consortium"/>
            <person name="Sawabe T."/>
            <person name="Meirelles P."/>
            <person name="Feng G."/>
            <person name="Sayaka M."/>
            <person name="Hattori M."/>
            <person name="Ohkuma M."/>
        </authorList>
    </citation>
    <scope>NUCLEOTIDE SEQUENCE [LARGE SCALE GENOMIC DNA]</scope>
    <source>
        <strain evidence="15 16">JCM19232</strain>
    </source>
</reference>
<evidence type="ECO:0000256" key="13">
    <source>
        <dbReference type="RuleBase" id="RU365090"/>
    </source>
</evidence>
<dbReference type="GO" id="GO:0061599">
    <property type="term" value="F:molybdopterin molybdotransferase activity"/>
    <property type="evidence" value="ECO:0007669"/>
    <property type="project" value="UniProtKB-UniRule"/>
</dbReference>
<comment type="pathway">
    <text evidence="3 13">Cofactor biosynthesis; molybdopterin biosynthesis.</text>
</comment>
<evidence type="ECO:0000256" key="11">
    <source>
        <dbReference type="ARBA" id="ARBA00023150"/>
    </source>
</evidence>
<reference evidence="15 16" key="1">
    <citation type="submission" date="2015-01" db="EMBL/GenBank/DDBJ databases">
        <title>Vibrio sp. C5 JCM 19232 whole genome shotgun sequence.</title>
        <authorList>
            <person name="Sawabe T."/>
            <person name="Meirelles P."/>
            <person name="Feng G."/>
            <person name="Sayaka M."/>
            <person name="Hattori M."/>
            <person name="Ohkuma M."/>
        </authorList>
    </citation>
    <scope>NUCLEOTIDE SEQUENCE [LARGE SCALE GENOMIC DNA]</scope>
    <source>
        <strain evidence="15 16">JCM19232</strain>
    </source>
</reference>
<comment type="function">
    <text evidence="2 13">Catalyzes the insertion of molybdate into adenylated molybdopterin with the concomitant release of AMP.</text>
</comment>
<comment type="catalytic activity">
    <reaction evidence="12">
        <text>adenylyl-molybdopterin + molybdate = Mo-molybdopterin + AMP + H(+)</text>
        <dbReference type="Rhea" id="RHEA:35047"/>
        <dbReference type="ChEBI" id="CHEBI:15378"/>
        <dbReference type="ChEBI" id="CHEBI:36264"/>
        <dbReference type="ChEBI" id="CHEBI:62727"/>
        <dbReference type="ChEBI" id="CHEBI:71302"/>
        <dbReference type="ChEBI" id="CHEBI:456215"/>
        <dbReference type="EC" id="2.10.1.1"/>
    </reaction>
</comment>
<dbReference type="InterPro" id="IPR005111">
    <property type="entry name" value="MoeA_C_domain_IV"/>
</dbReference>
<dbReference type="InterPro" id="IPR038987">
    <property type="entry name" value="MoeA-like"/>
</dbReference>
<keyword evidence="10 13" id="KW-0460">Magnesium</keyword>
<dbReference type="NCBIfam" id="TIGR00177">
    <property type="entry name" value="molyb_syn"/>
    <property type="match status" value="1"/>
</dbReference>
<evidence type="ECO:0000313" key="15">
    <source>
        <dbReference type="EMBL" id="GAM63986.1"/>
    </source>
</evidence>
<dbReference type="Pfam" id="PF03453">
    <property type="entry name" value="MoeA_N"/>
    <property type="match status" value="1"/>
</dbReference>
<evidence type="ECO:0000256" key="7">
    <source>
        <dbReference type="ARBA" id="ARBA00022505"/>
    </source>
</evidence>
<accession>A0A0B8PCA3</accession>
<dbReference type="FunFam" id="3.40.980.10:FF:000004">
    <property type="entry name" value="Molybdopterin molybdenumtransferase"/>
    <property type="match status" value="1"/>
</dbReference>
<dbReference type="EMBL" id="BBSA01000011">
    <property type="protein sequence ID" value="GAM63986.1"/>
    <property type="molecule type" value="Genomic_DNA"/>
</dbReference>
<evidence type="ECO:0000256" key="9">
    <source>
        <dbReference type="ARBA" id="ARBA00022723"/>
    </source>
</evidence>
<dbReference type="PANTHER" id="PTHR10192">
    <property type="entry name" value="MOLYBDOPTERIN BIOSYNTHESIS PROTEIN"/>
    <property type="match status" value="1"/>
</dbReference>
<comment type="caution">
    <text evidence="15">The sequence shown here is derived from an EMBL/GenBank/DDBJ whole genome shotgun (WGS) entry which is preliminary data.</text>
</comment>
<evidence type="ECO:0000256" key="8">
    <source>
        <dbReference type="ARBA" id="ARBA00022679"/>
    </source>
</evidence>
<name>A0A0B8PCA3_9VIBR</name>
<dbReference type="GO" id="GO:0046872">
    <property type="term" value="F:metal ion binding"/>
    <property type="evidence" value="ECO:0007669"/>
    <property type="project" value="UniProtKB-UniRule"/>
</dbReference>
<dbReference type="PROSITE" id="PS01079">
    <property type="entry name" value="MOCF_BIOSYNTHESIS_2"/>
    <property type="match status" value="1"/>
</dbReference>
<dbReference type="InterPro" id="IPR008284">
    <property type="entry name" value="MoCF_biosynth_CS"/>
</dbReference>
<dbReference type="Pfam" id="PF03454">
    <property type="entry name" value="MoeA_C"/>
    <property type="match status" value="1"/>
</dbReference>
<evidence type="ECO:0000256" key="5">
    <source>
        <dbReference type="ARBA" id="ARBA00013269"/>
    </source>
</evidence>
<comment type="cofactor">
    <cofactor evidence="1 13">
        <name>Mg(2+)</name>
        <dbReference type="ChEBI" id="CHEBI:18420"/>
    </cofactor>
</comment>
<evidence type="ECO:0000256" key="4">
    <source>
        <dbReference type="ARBA" id="ARBA00010763"/>
    </source>
</evidence>
<dbReference type="SUPFAM" id="SSF53218">
    <property type="entry name" value="Molybdenum cofactor biosynthesis proteins"/>
    <property type="match status" value="1"/>
</dbReference>
<dbReference type="UniPathway" id="UPA00344"/>
<dbReference type="FunFam" id="2.170.190.11:FF:000001">
    <property type="entry name" value="Molybdopterin molybdenumtransferase"/>
    <property type="match status" value="1"/>
</dbReference>
<evidence type="ECO:0000259" key="14">
    <source>
        <dbReference type="SMART" id="SM00852"/>
    </source>
</evidence>